<evidence type="ECO:0000313" key="1">
    <source>
        <dbReference type="Proteomes" id="UP000887572"/>
    </source>
</evidence>
<keyword evidence="1" id="KW-1185">Reference proteome</keyword>
<reference evidence="2" key="1">
    <citation type="submission" date="2022-11" db="UniProtKB">
        <authorList>
            <consortium name="WormBaseParasite"/>
        </authorList>
    </citation>
    <scope>IDENTIFICATION</scope>
</reference>
<name>A0A914GTR8_GLORO</name>
<dbReference type="WBParaSite" id="Gr19_v10_g11179.t1">
    <property type="protein sequence ID" value="Gr19_v10_g11179.t1"/>
    <property type="gene ID" value="Gr19_v10_g11179"/>
</dbReference>
<organism evidence="1 2">
    <name type="scientific">Globodera rostochiensis</name>
    <name type="common">Golden nematode worm</name>
    <name type="synonym">Heterodera rostochiensis</name>
    <dbReference type="NCBI Taxonomy" id="31243"/>
    <lineage>
        <taxon>Eukaryota</taxon>
        <taxon>Metazoa</taxon>
        <taxon>Ecdysozoa</taxon>
        <taxon>Nematoda</taxon>
        <taxon>Chromadorea</taxon>
        <taxon>Rhabditida</taxon>
        <taxon>Tylenchina</taxon>
        <taxon>Tylenchomorpha</taxon>
        <taxon>Tylenchoidea</taxon>
        <taxon>Heteroderidae</taxon>
        <taxon>Heteroderinae</taxon>
        <taxon>Globodera</taxon>
    </lineage>
</organism>
<dbReference type="Proteomes" id="UP000887572">
    <property type="component" value="Unplaced"/>
</dbReference>
<proteinExistence type="predicted"/>
<protein>
    <submittedName>
        <fullName evidence="2">Uncharacterized protein</fullName>
    </submittedName>
</protein>
<evidence type="ECO:0000313" key="2">
    <source>
        <dbReference type="WBParaSite" id="Gr19_v10_g11179.t1"/>
    </source>
</evidence>
<dbReference type="AlphaFoldDB" id="A0A914GTR8"/>
<sequence>MLFAPPPLAGHSPIASLSFPPLHPLPLLLPLLFSSVQCAIYNRFSPTWGKPQTVPVWRQISLKIELLADFGTNDQMEMTARKAILDVFSGTWPTTGDESNYIGEAMESRFGGAWMVGILDVEFDAAYTIVRRSPSYMLFGVNNRAILIAREGNGKHTKNGRLLTRR</sequence>
<accession>A0A914GTR8</accession>